<keyword evidence="1" id="KW-1133">Transmembrane helix</keyword>
<dbReference type="GeneID" id="24135615"/>
<dbReference type="RefSeq" id="XP_012208902.1">
    <property type="nucleotide sequence ID" value="XM_012353512.1"/>
</dbReference>
<feature type="transmembrane region" description="Helical" evidence="1">
    <location>
        <begin position="392"/>
        <end position="409"/>
    </location>
</feature>
<dbReference type="EMBL" id="KK583314">
    <property type="protein sequence ID" value="KDO20374.1"/>
    <property type="molecule type" value="Genomic_DNA"/>
</dbReference>
<proteinExistence type="predicted"/>
<gene>
    <name evidence="2" type="ORF">SPRG_13756</name>
</gene>
<dbReference type="OrthoDB" id="69909at2759"/>
<name>A0A067BPE5_SAPPC</name>
<dbReference type="STRING" id="695850.A0A067BPE5"/>
<protein>
    <submittedName>
        <fullName evidence="2">Uncharacterized protein</fullName>
    </submittedName>
</protein>
<feature type="transmembrane region" description="Helical" evidence="1">
    <location>
        <begin position="352"/>
        <end position="372"/>
    </location>
</feature>
<accession>A0A067BPE5</accession>
<dbReference type="AlphaFoldDB" id="A0A067BPE5"/>
<keyword evidence="3" id="KW-1185">Reference proteome</keyword>
<reference evidence="2 3" key="1">
    <citation type="journal article" date="2013" name="PLoS Genet.">
        <title>Distinctive expansion of potential virulence genes in the genome of the oomycete fish pathogen Saprolegnia parasitica.</title>
        <authorList>
            <person name="Jiang R.H."/>
            <person name="de Bruijn I."/>
            <person name="Haas B.J."/>
            <person name="Belmonte R."/>
            <person name="Lobach L."/>
            <person name="Christie J."/>
            <person name="van den Ackerveken G."/>
            <person name="Bottin A."/>
            <person name="Bulone V."/>
            <person name="Diaz-Moreno S.M."/>
            <person name="Dumas B."/>
            <person name="Fan L."/>
            <person name="Gaulin E."/>
            <person name="Govers F."/>
            <person name="Grenville-Briggs L.J."/>
            <person name="Horner N.R."/>
            <person name="Levin J.Z."/>
            <person name="Mammella M."/>
            <person name="Meijer H.J."/>
            <person name="Morris P."/>
            <person name="Nusbaum C."/>
            <person name="Oome S."/>
            <person name="Phillips A.J."/>
            <person name="van Rooyen D."/>
            <person name="Rzeszutek E."/>
            <person name="Saraiva M."/>
            <person name="Secombes C.J."/>
            <person name="Seidl M.F."/>
            <person name="Snel B."/>
            <person name="Stassen J.H."/>
            <person name="Sykes S."/>
            <person name="Tripathy S."/>
            <person name="van den Berg H."/>
            <person name="Vega-Arreguin J.C."/>
            <person name="Wawra S."/>
            <person name="Young S.K."/>
            <person name="Zeng Q."/>
            <person name="Dieguez-Uribeondo J."/>
            <person name="Russ C."/>
            <person name="Tyler B.M."/>
            <person name="van West P."/>
        </authorList>
    </citation>
    <scope>NUCLEOTIDE SEQUENCE [LARGE SCALE GENOMIC DNA]</scope>
    <source>
        <strain evidence="2 3">CBS 223.65</strain>
    </source>
</reference>
<keyword evidence="1" id="KW-0472">Membrane</keyword>
<evidence type="ECO:0000256" key="1">
    <source>
        <dbReference type="SAM" id="Phobius"/>
    </source>
</evidence>
<dbReference type="KEGG" id="spar:SPRG_13756"/>
<organism evidence="2 3">
    <name type="scientific">Saprolegnia parasitica (strain CBS 223.65)</name>
    <dbReference type="NCBI Taxonomy" id="695850"/>
    <lineage>
        <taxon>Eukaryota</taxon>
        <taxon>Sar</taxon>
        <taxon>Stramenopiles</taxon>
        <taxon>Oomycota</taxon>
        <taxon>Saprolegniomycetes</taxon>
        <taxon>Saprolegniales</taxon>
        <taxon>Saprolegniaceae</taxon>
        <taxon>Saprolegnia</taxon>
    </lineage>
</organism>
<sequence length="640" mass="70528">MDLPVLPDGPFHSVVVPIKSRLGPPKGAFFQAGVRLIGLVIIGLVATDTILNNWAVNDYLGNAYRFLTPITGMRSVTDLDATYTFLRGAAPADISRIGNWMVNYTMEALATKSSDVYLVWGGVFTMTPAIDLCRAFQGEYVLPTLIKRRLGLASNTVTFFRGSALTHIFTDDGAVNLANGSMSISDLNALGYTAGRHLVDLRLTTETTFANSSTPNSQLLDFFRLSPKSYCTGCTPIAEIGYGTCNITSVYDASRQVLNITTASNLLGADYHLGMMLPHTSFSTASHYVKAIAILFALGGYLASRRTVQWQEANGALSDSIFAKLVRMISPKCFPYPSVALRFDMFCYNSDAFVFLFATSVVLDMGNCLLFLRHISAYADPAPKWTHTFQMYALTTRMLWFNCACLKLLKIAWSIVSTATFNGESVLMGYLNWTNVTSLYVSAIVLAYIPTYIDYSNSVAVDVDHAASNLDTLFVNALDGYYLRTTPAIAIGVLVNVLVVTLLDQVWHRARWRQLAQNSLARQAIFNSSSIVCDYLHGIQVDGDGATILICRARRLSTLQWFFMSHLICFGLPEKQLRLKKRMLQSSATTKDESSAGGEAKCMVLQDSDRNVHLVDSTFSDVTALVYNIKVLKDTTVTIQ</sequence>
<dbReference type="VEuPathDB" id="FungiDB:SPRG_13756"/>
<evidence type="ECO:0000313" key="2">
    <source>
        <dbReference type="EMBL" id="KDO20374.1"/>
    </source>
</evidence>
<keyword evidence="1" id="KW-0812">Transmembrane</keyword>
<dbReference type="OMA" id="CRAFQGE"/>
<feature type="transmembrane region" description="Helical" evidence="1">
    <location>
        <begin position="481"/>
        <end position="503"/>
    </location>
</feature>
<feature type="transmembrane region" description="Helical" evidence="1">
    <location>
        <begin position="430"/>
        <end position="449"/>
    </location>
</feature>
<evidence type="ECO:0000313" key="3">
    <source>
        <dbReference type="Proteomes" id="UP000030745"/>
    </source>
</evidence>
<dbReference type="Proteomes" id="UP000030745">
    <property type="component" value="Unassembled WGS sequence"/>
</dbReference>